<evidence type="ECO:0000256" key="3">
    <source>
        <dbReference type="RuleBase" id="RU000363"/>
    </source>
</evidence>
<dbReference type="InterPro" id="IPR036291">
    <property type="entry name" value="NAD(P)-bd_dom_sf"/>
</dbReference>
<proteinExistence type="inferred from homology"/>
<accession>A0A6J4VNT2</accession>
<dbReference type="Gene3D" id="3.40.50.720">
    <property type="entry name" value="NAD(P)-binding Rossmann-like Domain"/>
    <property type="match status" value="1"/>
</dbReference>
<name>A0A6J4VNT2_9BACT</name>
<dbReference type="AlphaFoldDB" id="A0A6J4VNT2"/>
<protein>
    <submittedName>
        <fullName evidence="4">3-oxoacyl-[acyl-carrier protein] reductase</fullName>
        <ecNumber evidence="4">1.1.1.100</ecNumber>
    </submittedName>
</protein>
<dbReference type="GO" id="GO:0004316">
    <property type="term" value="F:3-oxoacyl-[acyl-carrier-protein] reductase (NADPH) activity"/>
    <property type="evidence" value="ECO:0007669"/>
    <property type="project" value="UniProtKB-EC"/>
</dbReference>
<dbReference type="EMBL" id="CADCWL010000246">
    <property type="protein sequence ID" value="CAA9584258.1"/>
    <property type="molecule type" value="Genomic_DNA"/>
</dbReference>
<comment type="similarity">
    <text evidence="1 3">Belongs to the short-chain dehydrogenases/reductases (SDR) family.</text>
</comment>
<evidence type="ECO:0000256" key="2">
    <source>
        <dbReference type="ARBA" id="ARBA00023002"/>
    </source>
</evidence>
<organism evidence="4">
    <name type="scientific">uncultured Thermomicrobiales bacterium</name>
    <dbReference type="NCBI Taxonomy" id="1645740"/>
    <lineage>
        <taxon>Bacteria</taxon>
        <taxon>Pseudomonadati</taxon>
        <taxon>Thermomicrobiota</taxon>
        <taxon>Thermomicrobia</taxon>
        <taxon>Thermomicrobiales</taxon>
        <taxon>environmental samples</taxon>
    </lineage>
</organism>
<sequence>MIDPGLQGRVALVTGANQGIGAATARALAAQGAAVFLTYLRLGDDDPGVLATDLSAYAAARAQPGEVVVAEIVGAGGRAEAWEADLADPAVIPALLDRCEAALGPVEILVNNADAWAGDTFLAAASDRFGRRLSPVTATGHDRAFAVNARAPALLIAEFARRHLVRGADWGRIVGLTTGGAAGFPEEVTYGASKNALESYTRAAAGELGRHGVTANIVCPPATDTGWITPEMASAMAETGPLYHVGQPEEVAELIVFLCSHQARFLTGETLTMR</sequence>
<reference evidence="4" key="1">
    <citation type="submission" date="2020-02" db="EMBL/GenBank/DDBJ databases">
        <authorList>
            <person name="Meier V. D."/>
        </authorList>
    </citation>
    <scope>NUCLEOTIDE SEQUENCE</scope>
    <source>
        <strain evidence="4">AVDCRST_MAG19</strain>
    </source>
</reference>
<dbReference type="PANTHER" id="PTHR48107">
    <property type="entry name" value="NADPH-DEPENDENT ALDEHYDE REDUCTASE-LIKE PROTEIN, CHLOROPLASTIC-RELATED"/>
    <property type="match status" value="1"/>
</dbReference>
<evidence type="ECO:0000256" key="1">
    <source>
        <dbReference type="ARBA" id="ARBA00006484"/>
    </source>
</evidence>
<gene>
    <name evidence="4" type="ORF">AVDCRST_MAG19-4475</name>
</gene>
<dbReference type="PRINTS" id="PR00080">
    <property type="entry name" value="SDRFAMILY"/>
</dbReference>
<dbReference type="InterPro" id="IPR002347">
    <property type="entry name" value="SDR_fam"/>
</dbReference>
<keyword evidence="2 4" id="KW-0560">Oxidoreductase</keyword>
<dbReference type="SUPFAM" id="SSF51735">
    <property type="entry name" value="NAD(P)-binding Rossmann-fold domains"/>
    <property type="match status" value="1"/>
</dbReference>
<evidence type="ECO:0000313" key="4">
    <source>
        <dbReference type="EMBL" id="CAA9584258.1"/>
    </source>
</evidence>
<dbReference type="PANTHER" id="PTHR48107:SF7">
    <property type="entry name" value="RE15974P"/>
    <property type="match status" value="1"/>
</dbReference>
<dbReference type="Pfam" id="PF00106">
    <property type="entry name" value="adh_short"/>
    <property type="match status" value="1"/>
</dbReference>
<dbReference type="EC" id="1.1.1.100" evidence="4"/>
<dbReference type="Pfam" id="PF13561">
    <property type="entry name" value="adh_short_C2"/>
    <property type="match status" value="1"/>
</dbReference>
<dbReference type="PRINTS" id="PR00081">
    <property type="entry name" value="GDHRDH"/>
</dbReference>